<name>A0ABQ1USB2_9BACT</name>
<dbReference type="EMBL" id="BMIU01000004">
    <property type="protein sequence ID" value="GGF25636.1"/>
    <property type="molecule type" value="Genomic_DNA"/>
</dbReference>
<evidence type="ECO:0000313" key="4">
    <source>
        <dbReference type="Proteomes" id="UP000647339"/>
    </source>
</evidence>
<reference evidence="4" key="1">
    <citation type="journal article" date="2019" name="Int. J. Syst. Evol. Microbiol.">
        <title>The Global Catalogue of Microorganisms (GCM) 10K type strain sequencing project: providing services to taxonomists for standard genome sequencing and annotation.</title>
        <authorList>
            <consortium name="The Broad Institute Genomics Platform"/>
            <consortium name="The Broad Institute Genome Sequencing Center for Infectious Disease"/>
            <person name="Wu L."/>
            <person name="Ma J."/>
        </authorList>
    </citation>
    <scope>NUCLEOTIDE SEQUENCE [LARGE SCALE GENOMIC DNA]</scope>
    <source>
        <strain evidence="4">CGMCC 1.15407</strain>
    </source>
</reference>
<accession>A0ABQ1USB2</accession>
<protein>
    <recommendedName>
        <fullName evidence="2">DUF3347 domain-containing protein</fullName>
    </recommendedName>
</protein>
<dbReference type="InterPro" id="IPR021782">
    <property type="entry name" value="DUF3347"/>
</dbReference>
<feature type="chain" id="PRO_5046967162" description="DUF3347 domain-containing protein" evidence="1">
    <location>
        <begin position="25"/>
        <end position="176"/>
    </location>
</feature>
<comment type="caution">
    <text evidence="3">The sequence shown here is derived from an EMBL/GenBank/DDBJ whole genome shotgun (WGS) entry which is preliminary data.</text>
</comment>
<evidence type="ECO:0000259" key="2">
    <source>
        <dbReference type="Pfam" id="PF11827"/>
    </source>
</evidence>
<sequence length="176" mass="19253">MKNVMSKKALLVAVMALISLGVYAQHDHSNHGDKKKMAQHIEPVFKNKEVGSTYSHYIALKDALVASQSGEVQKAAEKLKQSLESVKDAKTVQEEAGKIASASNLDDQRKAFASLSKEMAVLVKANAPSKGEVYLDYCPMANGNTGAYWLSSQREIKNPYFGDKMLKCGSVKETIK</sequence>
<organism evidence="3 4">
    <name type="scientific">Echinicola rosea</name>
    <dbReference type="NCBI Taxonomy" id="1807691"/>
    <lineage>
        <taxon>Bacteria</taxon>
        <taxon>Pseudomonadati</taxon>
        <taxon>Bacteroidota</taxon>
        <taxon>Cytophagia</taxon>
        <taxon>Cytophagales</taxon>
        <taxon>Cyclobacteriaceae</taxon>
        <taxon>Echinicola</taxon>
    </lineage>
</organism>
<proteinExistence type="predicted"/>
<evidence type="ECO:0000256" key="1">
    <source>
        <dbReference type="SAM" id="SignalP"/>
    </source>
</evidence>
<keyword evidence="1" id="KW-0732">Signal</keyword>
<evidence type="ECO:0000313" key="3">
    <source>
        <dbReference type="EMBL" id="GGF25636.1"/>
    </source>
</evidence>
<feature type="signal peptide" evidence="1">
    <location>
        <begin position="1"/>
        <end position="24"/>
    </location>
</feature>
<dbReference type="RefSeq" id="WP_015267868.1">
    <property type="nucleotide sequence ID" value="NZ_BMIU01000004.1"/>
</dbReference>
<keyword evidence="4" id="KW-1185">Reference proteome</keyword>
<gene>
    <name evidence="3" type="ORF">GCM10011339_12170</name>
</gene>
<dbReference type="Proteomes" id="UP000647339">
    <property type="component" value="Unassembled WGS sequence"/>
</dbReference>
<feature type="domain" description="DUF3347" evidence="2">
    <location>
        <begin position="54"/>
        <end position="130"/>
    </location>
</feature>
<dbReference type="Pfam" id="PF11827">
    <property type="entry name" value="DUF3347"/>
    <property type="match status" value="1"/>
</dbReference>